<keyword evidence="6" id="KW-0418">Kinase</keyword>
<feature type="region of interest" description="Disordered" evidence="8">
    <location>
        <begin position="124"/>
        <end position="202"/>
    </location>
</feature>
<feature type="region of interest" description="Disordered" evidence="8">
    <location>
        <begin position="1"/>
        <end position="58"/>
    </location>
</feature>
<evidence type="ECO:0000256" key="1">
    <source>
        <dbReference type="ARBA" id="ARBA00011003"/>
    </source>
</evidence>
<evidence type="ECO:0000256" key="5">
    <source>
        <dbReference type="ARBA" id="ARBA00022741"/>
    </source>
</evidence>
<dbReference type="FunCoup" id="A0A066VSP5">
    <property type="interactions" value="212"/>
</dbReference>
<dbReference type="InterPro" id="IPR027417">
    <property type="entry name" value="P-loop_NTPase"/>
</dbReference>
<dbReference type="EMBL" id="JMSN01000048">
    <property type="protein sequence ID" value="KDN44757.1"/>
    <property type="molecule type" value="Genomic_DNA"/>
</dbReference>
<keyword evidence="7" id="KW-0067">ATP-binding</keyword>
<dbReference type="InterPro" id="IPR032319">
    <property type="entry name" value="CLP1_P"/>
</dbReference>
<dbReference type="PANTHER" id="PTHR12755:SF3">
    <property type="entry name" value="POLYNUCLEOTIDE 5'-HYDROXYL-KINASE NOL9"/>
    <property type="match status" value="1"/>
</dbReference>
<organism evidence="10 11">
    <name type="scientific">Tilletiaria anomala (strain ATCC 24038 / CBS 436.72 / UBC 951)</name>
    <dbReference type="NCBI Taxonomy" id="1037660"/>
    <lineage>
        <taxon>Eukaryota</taxon>
        <taxon>Fungi</taxon>
        <taxon>Dikarya</taxon>
        <taxon>Basidiomycota</taxon>
        <taxon>Ustilaginomycotina</taxon>
        <taxon>Exobasidiomycetes</taxon>
        <taxon>Georgefischeriales</taxon>
        <taxon>Tilletiariaceae</taxon>
        <taxon>Tilletiaria</taxon>
    </lineage>
</organism>
<dbReference type="Proteomes" id="UP000027361">
    <property type="component" value="Unassembled WGS sequence"/>
</dbReference>
<dbReference type="AlphaFoldDB" id="A0A066VSP5"/>
<keyword evidence="11" id="KW-1185">Reference proteome</keyword>
<dbReference type="InterPro" id="IPR045116">
    <property type="entry name" value="Clp1/Grc3"/>
</dbReference>
<sequence>MMLSAVAARKAKAEAEAAAHAQAAASALQDTGTSRIGSRKKPRLVGPSENDSHVGAASGLERLVNAKLEGAAEEIVEKMPDVSSDEDSQSEEDDVESVATMAQVELLSLEKKSKGLRYFAAAAQRHTSDVDDAEEREEEDSQNEEAEGSAEPSHETSEDDEEGDEVVGTSRKESSDANREDRANSFAVPVSRRADKSRARDVRGMEDGLRILTTWQPCYGGKDKNCIPATSSSGEILIGMKEGETLAFVGVVRLKVLRGVASISGAHVQSTSQGSSSQMIVIAPHSNTIPVITAVRRSDSPISGDSNTGVPTLGPSSTTVLCIQPHHMSGIQDIGLVCPLPTDRLFEAEMSYHYSQLRLPLFCPVEKESRLITGQQTVPAWDAALDMLAETCAVKDSEAMTVLVRGPKRVGKSTIARMALNRLITTRRFSKVAFLDLDLGQTEFGPPGIVSLHVFDASSDAPLIVGPCWCTARQPLRAHFVGDVSPTDAPQDYMQAVLDLLDHFLVFVQNIEPPARRGRRAEESESMTDPVQPNVPLIVNTMGWVKGLGADLLAQLEDRIDATHIFDFMADSSVDVMPISIPRRHSNGSTLLVPLPLFGSTSTRHLAAADTRTLSMMSYLHMKSIPAAASHELPMWDFHTPVIAINPYQIDLKYGFPAGVHILPFGAAVPKVHQLAALDCSICAIVEVAAGGGSETSAHPAYEQSTCIGLALIRSISQVHNQIELLTPISPTLLNGHIGRLALVKGAIPVPIWAFLDRELVQAAKEGTLAARPGAQLSGVPFRQVPYLDFPIPPDMHVNQISQNGNSTGPPQQIMGTRVRKLRKNVMRKGQRAAMQAAGSM</sequence>
<feature type="compositionally biased region" description="Low complexity" evidence="8">
    <location>
        <begin position="18"/>
        <end position="27"/>
    </location>
</feature>
<evidence type="ECO:0000256" key="4">
    <source>
        <dbReference type="ARBA" id="ARBA00022679"/>
    </source>
</evidence>
<accession>A0A066VSP5</accession>
<comment type="caution">
    <text evidence="10">The sequence shown here is derived from an EMBL/GenBank/DDBJ whole genome shotgun (WGS) entry which is preliminary data.</text>
</comment>
<evidence type="ECO:0000313" key="11">
    <source>
        <dbReference type="Proteomes" id="UP000027361"/>
    </source>
</evidence>
<feature type="compositionally biased region" description="Basic and acidic residues" evidence="8">
    <location>
        <begin position="170"/>
        <end position="183"/>
    </location>
</feature>
<feature type="compositionally biased region" description="Acidic residues" evidence="8">
    <location>
        <begin position="130"/>
        <end position="148"/>
    </location>
</feature>
<dbReference type="Gene3D" id="3.40.50.300">
    <property type="entry name" value="P-loop containing nucleotide triphosphate hydrolases"/>
    <property type="match status" value="1"/>
</dbReference>
<comment type="similarity">
    <text evidence="1">Belongs to the Clp1 family. NOL9/GRC3 subfamily.</text>
</comment>
<dbReference type="GO" id="GO:0005524">
    <property type="term" value="F:ATP binding"/>
    <property type="evidence" value="ECO:0007669"/>
    <property type="project" value="UniProtKB-KW"/>
</dbReference>
<keyword evidence="4" id="KW-0808">Transferase</keyword>
<dbReference type="HOGENOM" id="CLU_338363_0_0_1"/>
<evidence type="ECO:0000313" key="10">
    <source>
        <dbReference type="EMBL" id="KDN44757.1"/>
    </source>
</evidence>
<dbReference type="Pfam" id="PF16575">
    <property type="entry name" value="CLP1_P"/>
    <property type="match status" value="1"/>
</dbReference>
<evidence type="ECO:0000256" key="7">
    <source>
        <dbReference type="ARBA" id="ARBA00022840"/>
    </source>
</evidence>
<dbReference type="GO" id="GO:0005634">
    <property type="term" value="C:nucleus"/>
    <property type="evidence" value="ECO:0007669"/>
    <property type="project" value="TreeGrafter"/>
</dbReference>
<reference evidence="10 11" key="1">
    <citation type="submission" date="2014-05" db="EMBL/GenBank/DDBJ databases">
        <title>Draft genome sequence of a rare smut relative, Tilletiaria anomala UBC 951.</title>
        <authorList>
            <consortium name="DOE Joint Genome Institute"/>
            <person name="Toome M."/>
            <person name="Kuo A."/>
            <person name="Henrissat B."/>
            <person name="Lipzen A."/>
            <person name="Tritt A."/>
            <person name="Yoshinaga Y."/>
            <person name="Zane M."/>
            <person name="Barry K."/>
            <person name="Grigoriev I.V."/>
            <person name="Spatafora J.W."/>
            <person name="Aimea M.C."/>
        </authorList>
    </citation>
    <scope>NUCLEOTIDE SEQUENCE [LARGE SCALE GENOMIC DNA]</scope>
    <source>
        <strain evidence="10 11">UBC 951</strain>
    </source>
</reference>
<dbReference type="OMA" id="ICAIVEV"/>
<feature type="compositionally biased region" description="Basic and acidic residues" evidence="8">
    <location>
        <begin position="192"/>
        <end position="202"/>
    </location>
</feature>
<dbReference type="OrthoDB" id="2405412at2759"/>
<feature type="compositionally biased region" description="Acidic residues" evidence="8">
    <location>
        <begin position="83"/>
        <end position="96"/>
    </location>
</feature>
<feature type="domain" description="Clp1 P-loop" evidence="9">
    <location>
        <begin position="406"/>
        <end position="572"/>
    </location>
</feature>
<dbReference type="RefSeq" id="XP_013242931.1">
    <property type="nucleotide sequence ID" value="XM_013387477.1"/>
</dbReference>
<feature type="region of interest" description="Disordered" evidence="8">
    <location>
        <begin position="71"/>
        <end position="99"/>
    </location>
</feature>
<evidence type="ECO:0000256" key="8">
    <source>
        <dbReference type="SAM" id="MobiDB-lite"/>
    </source>
</evidence>
<proteinExistence type="inferred from homology"/>
<dbReference type="STRING" id="1037660.A0A066VSP5"/>
<gene>
    <name evidence="10" type="ORF">K437DRAFT_256902</name>
</gene>
<evidence type="ECO:0000256" key="2">
    <source>
        <dbReference type="ARBA" id="ARBA00018706"/>
    </source>
</evidence>
<evidence type="ECO:0000256" key="6">
    <source>
        <dbReference type="ARBA" id="ARBA00022777"/>
    </source>
</evidence>
<dbReference type="GO" id="GO:0000448">
    <property type="term" value="P:cleavage in ITS2 between 5.8S rRNA and LSU-rRNA of tricistronic rRNA transcript (SSU-rRNA, 5.8S rRNA, LSU-rRNA)"/>
    <property type="evidence" value="ECO:0007669"/>
    <property type="project" value="TreeGrafter"/>
</dbReference>
<protein>
    <recommendedName>
        <fullName evidence="3">Polynucleotide 5'-hydroxyl-kinase GRC3</fullName>
    </recommendedName>
    <alternativeName>
        <fullName evidence="2">Polynucleotide 5'-hydroxyl-kinase grc3</fullName>
    </alternativeName>
</protein>
<evidence type="ECO:0000259" key="9">
    <source>
        <dbReference type="Pfam" id="PF16575"/>
    </source>
</evidence>
<keyword evidence="5" id="KW-0547">Nucleotide-binding</keyword>
<dbReference type="GeneID" id="25264552"/>
<evidence type="ECO:0000256" key="3">
    <source>
        <dbReference type="ARBA" id="ARBA00019824"/>
    </source>
</evidence>
<dbReference type="GO" id="GO:0051731">
    <property type="term" value="F:polynucleotide 5'-hydroxyl-kinase activity"/>
    <property type="evidence" value="ECO:0007669"/>
    <property type="project" value="InterPro"/>
</dbReference>
<dbReference type="InParanoid" id="A0A066VSP5"/>
<name>A0A066VSP5_TILAU</name>
<dbReference type="PANTHER" id="PTHR12755">
    <property type="entry name" value="CLEAVAGE/POLYADENYLATION FACTOR IA SUBUNIT CLP1P"/>
    <property type="match status" value="1"/>
</dbReference>